<gene>
    <name evidence="1" type="ORF">PoB_007602400</name>
</gene>
<accession>A0AAV4DZP1</accession>
<evidence type="ECO:0000313" key="1">
    <source>
        <dbReference type="EMBL" id="GFO49519.1"/>
    </source>
</evidence>
<dbReference type="AlphaFoldDB" id="A0AAV4DZP1"/>
<reference evidence="1 2" key="1">
    <citation type="journal article" date="2021" name="Elife">
        <title>Chloroplast acquisition without the gene transfer in kleptoplastic sea slugs, Plakobranchus ocellatus.</title>
        <authorList>
            <person name="Maeda T."/>
            <person name="Takahashi S."/>
            <person name="Yoshida T."/>
            <person name="Shimamura S."/>
            <person name="Takaki Y."/>
            <person name="Nagai Y."/>
            <person name="Toyoda A."/>
            <person name="Suzuki Y."/>
            <person name="Arimoto A."/>
            <person name="Ishii H."/>
            <person name="Satoh N."/>
            <person name="Nishiyama T."/>
            <person name="Hasebe M."/>
            <person name="Maruyama T."/>
            <person name="Minagawa J."/>
            <person name="Obokata J."/>
            <person name="Shigenobu S."/>
        </authorList>
    </citation>
    <scope>NUCLEOTIDE SEQUENCE [LARGE SCALE GENOMIC DNA]</scope>
</reference>
<evidence type="ECO:0000313" key="2">
    <source>
        <dbReference type="Proteomes" id="UP000735302"/>
    </source>
</evidence>
<sequence>MSEIFHHDDLPTISLPAAIMTRQPILLLFGLLLVVTVQGLQSSVRFAVNKPTEAERGTVPLDVKCSFNRLGTGMRRILSLSLFRAKIKNGVADGGFNLVASVTPSGVNNVLGASEITVTGQAGGARVSNLDVKYISPTDGFCFIYKGVAKGFDMWGRPRSRMHTVRVKSIDGGACVEPQEPSTTQASNAPTITDLPTKVDQCCVSSEVITQHTKAIEKLEDGVNECSQKASDNEEEIQNNAEKYDDLDSKVEGLIKLLSIDRTKYIISGIFRGRVYTLSIRGLKPSVRRGGRISCRVQRCG</sequence>
<dbReference type="Proteomes" id="UP000735302">
    <property type="component" value="Unassembled WGS sequence"/>
</dbReference>
<organism evidence="1 2">
    <name type="scientific">Plakobranchus ocellatus</name>
    <dbReference type="NCBI Taxonomy" id="259542"/>
    <lineage>
        <taxon>Eukaryota</taxon>
        <taxon>Metazoa</taxon>
        <taxon>Spiralia</taxon>
        <taxon>Lophotrochozoa</taxon>
        <taxon>Mollusca</taxon>
        <taxon>Gastropoda</taxon>
        <taxon>Heterobranchia</taxon>
        <taxon>Euthyneura</taxon>
        <taxon>Panpulmonata</taxon>
        <taxon>Sacoglossa</taxon>
        <taxon>Placobranchoidea</taxon>
        <taxon>Plakobranchidae</taxon>
        <taxon>Plakobranchus</taxon>
    </lineage>
</organism>
<name>A0AAV4DZP1_9GAST</name>
<keyword evidence="2" id="KW-1185">Reference proteome</keyword>
<proteinExistence type="predicted"/>
<dbReference type="EMBL" id="BLXT01008494">
    <property type="protein sequence ID" value="GFO49519.1"/>
    <property type="molecule type" value="Genomic_DNA"/>
</dbReference>
<comment type="caution">
    <text evidence="1">The sequence shown here is derived from an EMBL/GenBank/DDBJ whole genome shotgun (WGS) entry which is preliminary data.</text>
</comment>
<protein>
    <submittedName>
        <fullName evidence="1">Uncharacterized protein</fullName>
    </submittedName>
</protein>